<feature type="region of interest" description="Disordered" evidence="1">
    <location>
        <begin position="76"/>
        <end position="109"/>
    </location>
</feature>
<evidence type="ECO:0000256" key="1">
    <source>
        <dbReference type="SAM" id="MobiDB-lite"/>
    </source>
</evidence>
<keyword evidence="4" id="KW-1185">Reference proteome</keyword>
<evidence type="ECO:0000313" key="3">
    <source>
        <dbReference type="EMBL" id="CAG9167223.1"/>
    </source>
</evidence>
<evidence type="ECO:0000256" key="2">
    <source>
        <dbReference type="SAM" id="SignalP"/>
    </source>
</evidence>
<name>A0ABM8WIK4_9BURK</name>
<keyword evidence="2" id="KW-0732">Signal</keyword>
<dbReference type="RefSeq" id="WP_223983520.1">
    <property type="nucleotide sequence ID" value="NZ_CAJZAG010000002.1"/>
</dbReference>
<proteinExistence type="predicted"/>
<reference evidence="3 4" key="1">
    <citation type="submission" date="2021-08" db="EMBL/GenBank/DDBJ databases">
        <authorList>
            <person name="Peeters C."/>
        </authorList>
    </citation>
    <scope>NUCLEOTIDE SEQUENCE [LARGE SCALE GENOMIC DNA]</scope>
    <source>
        <strain evidence="3 4">LMG 32289</strain>
    </source>
</reference>
<organism evidence="3 4">
    <name type="scientific">Cupriavidus pampae</name>
    <dbReference type="NCBI Taxonomy" id="659251"/>
    <lineage>
        <taxon>Bacteria</taxon>
        <taxon>Pseudomonadati</taxon>
        <taxon>Pseudomonadota</taxon>
        <taxon>Betaproteobacteria</taxon>
        <taxon>Burkholderiales</taxon>
        <taxon>Burkholderiaceae</taxon>
        <taxon>Cupriavidus</taxon>
    </lineage>
</organism>
<gene>
    <name evidence="3" type="ORF">LMG32289_01334</name>
</gene>
<sequence>MKCIAMLIVLAAACGSAQTVLAKLPPPTDAQKAKAEDTKARAAWADKVAAYQLCNAQDKVAAHYFSDMKARGKDVRPPAQAAACANPGAYTPPVAATPDPSTGEPPLKK</sequence>
<accession>A0ABM8WIK4</accession>
<feature type="compositionally biased region" description="Low complexity" evidence="1">
    <location>
        <begin position="77"/>
        <end position="89"/>
    </location>
</feature>
<protein>
    <submittedName>
        <fullName evidence="3">Uncharacterized protein</fullName>
    </submittedName>
</protein>
<feature type="chain" id="PRO_5046254035" evidence="2">
    <location>
        <begin position="23"/>
        <end position="109"/>
    </location>
</feature>
<evidence type="ECO:0000313" key="4">
    <source>
        <dbReference type="Proteomes" id="UP000706525"/>
    </source>
</evidence>
<feature type="signal peptide" evidence="2">
    <location>
        <begin position="1"/>
        <end position="22"/>
    </location>
</feature>
<dbReference type="Proteomes" id="UP000706525">
    <property type="component" value="Unassembled WGS sequence"/>
</dbReference>
<dbReference type="EMBL" id="CAJZAG010000002">
    <property type="protein sequence ID" value="CAG9167223.1"/>
    <property type="molecule type" value="Genomic_DNA"/>
</dbReference>
<comment type="caution">
    <text evidence="3">The sequence shown here is derived from an EMBL/GenBank/DDBJ whole genome shotgun (WGS) entry which is preliminary data.</text>
</comment>